<protein>
    <submittedName>
        <fullName evidence="4">Mutator-like element transposase</fullName>
    </submittedName>
</protein>
<feature type="region of interest" description="Disordered" evidence="1">
    <location>
        <begin position="640"/>
        <end position="661"/>
    </location>
</feature>
<dbReference type="AlphaFoldDB" id="A0A179FJZ1"/>
<evidence type="ECO:0000256" key="1">
    <source>
        <dbReference type="SAM" id="MobiDB-lite"/>
    </source>
</evidence>
<dbReference type="InterPro" id="IPR018289">
    <property type="entry name" value="MULE_transposase_dom"/>
</dbReference>
<dbReference type="InterPro" id="IPR041670">
    <property type="entry name" value="Znf-CCHC_6"/>
</dbReference>
<feature type="region of interest" description="Disordered" evidence="1">
    <location>
        <begin position="99"/>
        <end position="121"/>
    </location>
</feature>
<accession>A0A179FJZ1</accession>
<evidence type="ECO:0000313" key="4">
    <source>
        <dbReference type="EMBL" id="OAQ65648.1"/>
    </source>
</evidence>
<sequence>MASAFADDALPPEGVYDSREALFKAINEWAKPRGYAFTTGKSSKTPNGRVKVVYACDRNRLPPSHAVERVRRTASRKTGCKFSVLAKESLDRSTWTLGHRPDKECGEHNHPPSEDPAAHPAHRRLEKRDAIRISNLATSGSAPRDIRTYLHNHSDTLATQRDIYNRIAETKRDLREGQSSIQALVDQLCNEGFWCRVRLDAENHLTAIFFAHPDSVAYLQCNPDVLLLDCTYKTNKHRLPLLDMVGVDSCQRSFCIAFAFLSGESEEDYSWALQHLKSLYQQELPSVILTDRCLAAINAAAIWFSSSKAPLCIWHVNKAVLQRCRPCFACHNDRTSQPTEEQAWKEFYAMWHSVVASPDERSLEERLAKFELKYKDRYLDSVGYIKTYWLEPHKEMIVKAWVDVHLHFGNVATSRYCAPWGIDHANLKLTRTSRAEGIHSLMKSHIKTSRLDLFEVWRTMKHAIIGQLKELKYVRVSQQLRAPLDISGALFESVRGWVSHQALRKVQEQRQLHMRPGHPPCSRTFTPSHGLPCSHMLQKLEDEGQGLSLQHFHPHWHLKRDITQPLQILEPRRVVDAFDQRRTQPVTSTRREPSAFEEVEGRRRAPRCSRCHAIGHIMTSKACPLRFKDIPAPLAEKVNSTVEPATDQPVPARTASAEPPSSVVDLSMHLEILRGLDQSVRSPSAAHMPNSVSPPRMAANPCPSADREGSIGASPDPVPDTPEPLPVEELSRLEHDKLQPAVRYDAPEAIYARYIASRQAWYDAQPTGSIKTNQQYRKAMALPQRYDKQSYEWCLDYKQMSALCVTSTGRRSWTKEEMMAYLDWSKAEDERVEAQVAEEMGDNPLANARRGVKETWQRIERDSREQEALYSVSSVGQSAISLRRRLWLCATAVTIGCGGRWPCGENRARAPVYQSPLCAGARGPLGAQLGFPKSPRTRMAWRRTVAQKCRAWHDDLVSCLARSSFTLLLLLRNVSDIARARNCRKWLRYTLSEGMLAPSLYRTSIRRLLCLGERKVTGVEVLPSLYQTTMVSQVRPITGPCTILDTSN</sequence>
<evidence type="ECO:0000259" key="3">
    <source>
        <dbReference type="Pfam" id="PF15288"/>
    </source>
</evidence>
<dbReference type="PANTHER" id="PTHR31569">
    <property type="entry name" value="SWIM-TYPE DOMAIN-CONTAINING PROTEIN"/>
    <property type="match status" value="1"/>
</dbReference>
<dbReference type="Proteomes" id="UP000078240">
    <property type="component" value="Unassembled WGS sequence"/>
</dbReference>
<organism evidence="4 5">
    <name type="scientific">Purpureocillium lilacinum</name>
    <name type="common">Paecilomyces lilacinus</name>
    <dbReference type="NCBI Taxonomy" id="33203"/>
    <lineage>
        <taxon>Eukaryota</taxon>
        <taxon>Fungi</taxon>
        <taxon>Dikarya</taxon>
        <taxon>Ascomycota</taxon>
        <taxon>Pezizomycotina</taxon>
        <taxon>Sordariomycetes</taxon>
        <taxon>Hypocreomycetidae</taxon>
        <taxon>Hypocreales</taxon>
        <taxon>Ophiocordycipitaceae</taxon>
        <taxon>Purpureocillium</taxon>
    </lineage>
</organism>
<comment type="caution">
    <text evidence="4">The sequence shown here is derived from an EMBL/GenBank/DDBJ whole genome shotgun (WGS) entry which is preliminary data.</text>
</comment>
<feature type="region of interest" description="Disordered" evidence="1">
    <location>
        <begin position="582"/>
        <end position="602"/>
    </location>
</feature>
<feature type="region of interest" description="Disordered" evidence="1">
    <location>
        <begin position="679"/>
        <end position="724"/>
    </location>
</feature>
<dbReference type="EMBL" id="LSBH01000014">
    <property type="protein sequence ID" value="OAQ65648.1"/>
    <property type="molecule type" value="Genomic_DNA"/>
</dbReference>
<dbReference type="PANTHER" id="PTHR31569:SF4">
    <property type="entry name" value="SWIM-TYPE DOMAIN-CONTAINING PROTEIN"/>
    <property type="match status" value="1"/>
</dbReference>
<dbReference type="Pfam" id="PF10551">
    <property type="entry name" value="MULE"/>
    <property type="match status" value="1"/>
</dbReference>
<proteinExistence type="predicted"/>
<name>A0A179FJZ1_PURLI</name>
<dbReference type="InterPro" id="IPR052579">
    <property type="entry name" value="Zinc_finger_SWIM"/>
</dbReference>
<feature type="domain" description="Zinc knuckle" evidence="3">
    <location>
        <begin position="607"/>
        <end position="628"/>
    </location>
</feature>
<dbReference type="Pfam" id="PF15288">
    <property type="entry name" value="zf-CCHC_6"/>
    <property type="match status" value="1"/>
</dbReference>
<evidence type="ECO:0000259" key="2">
    <source>
        <dbReference type="Pfam" id="PF10551"/>
    </source>
</evidence>
<reference evidence="4 5" key="1">
    <citation type="submission" date="2016-01" db="EMBL/GenBank/DDBJ databases">
        <title>Biosynthesis of antibiotic leucinostatins and their inhibition on Phytophthora in bio-control Purpureocillium lilacinum.</title>
        <authorList>
            <person name="Wang G."/>
            <person name="Liu Z."/>
            <person name="Lin R."/>
            <person name="Li E."/>
            <person name="Mao Z."/>
            <person name="Ling J."/>
            <person name="Yin W."/>
            <person name="Xie B."/>
        </authorList>
    </citation>
    <scope>NUCLEOTIDE SEQUENCE [LARGE SCALE GENOMIC DNA]</scope>
    <source>
        <strain evidence="4">PLBJ-1</strain>
    </source>
</reference>
<gene>
    <name evidence="4" type="ORF">VFPBJ_11180</name>
</gene>
<feature type="compositionally biased region" description="Basic and acidic residues" evidence="1">
    <location>
        <begin position="589"/>
        <end position="602"/>
    </location>
</feature>
<evidence type="ECO:0000313" key="5">
    <source>
        <dbReference type="Proteomes" id="UP000078240"/>
    </source>
</evidence>
<feature type="compositionally biased region" description="Basic and acidic residues" evidence="1">
    <location>
        <begin position="99"/>
        <end position="117"/>
    </location>
</feature>
<feature type="domain" description="MULE transposase" evidence="2">
    <location>
        <begin position="225"/>
        <end position="318"/>
    </location>
</feature>